<evidence type="ECO:0000313" key="8">
    <source>
        <dbReference type="Proteomes" id="UP000321617"/>
    </source>
</evidence>
<comment type="subcellular location">
    <subcellularLocation>
        <location evidence="1">Cell membrane</location>
    </subcellularLocation>
</comment>
<dbReference type="InterPro" id="IPR007210">
    <property type="entry name" value="ABC_Gly_betaine_transp_sub-bd"/>
</dbReference>
<evidence type="ECO:0000256" key="1">
    <source>
        <dbReference type="ARBA" id="ARBA00004236"/>
    </source>
</evidence>
<accession>A0A562VET5</accession>
<name>A0A562VET5_9ACTN</name>
<organism evidence="7 8">
    <name type="scientific">Stackebrandtia albiflava</name>
    <dbReference type="NCBI Taxonomy" id="406432"/>
    <lineage>
        <taxon>Bacteria</taxon>
        <taxon>Bacillati</taxon>
        <taxon>Actinomycetota</taxon>
        <taxon>Actinomycetes</taxon>
        <taxon>Glycomycetales</taxon>
        <taxon>Glycomycetaceae</taxon>
        <taxon>Stackebrandtia</taxon>
    </lineage>
</organism>
<dbReference type="Proteomes" id="UP000321617">
    <property type="component" value="Unassembled WGS sequence"/>
</dbReference>
<dbReference type="PROSITE" id="PS51257">
    <property type="entry name" value="PROKAR_LIPOPROTEIN"/>
    <property type="match status" value="1"/>
</dbReference>
<gene>
    <name evidence="7" type="ORF">LX16_2120</name>
</gene>
<dbReference type="AlphaFoldDB" id="A0A562VET5"/>
<evidence type="ECO:0000256" key="2">
    <source>
        <dbReference type="ARBA" id="ARBA00022448"/>
    </source>
</evidence>
<comment type="caution">
    <text evidence="7">The sequence shown here is derived from an EMBL/GenBank/DDBJ whole genome shotgun (WGS) entry which is preliminary data.</text>
</comment>
<keyword evidence="2" id="KW-0813">Transport</keyword>
<keyword evidence="5" id="KW-0732">Signal</keyword>
<evidence type="ECO:0000256" key="4">
    <source>
        <dbReference type="ARBA" id="ARBA00023136"/>
    </source>
</evidence>
<keyword evidence="8" id="KW-1185">Reference proteome</keyword>
<dbReference type="SUPFAM" id="SSF53850">
    <property type="entry name" value="Periplasmic binding protein-like II"/>
    <property type="match status" value="1"/>
</dbReference>
<keyword evidence="3" id="KW-1003">Cell membrane</keyword>
<evidence type="ECO:0000256" key="3">
    <source>
        <dbReference type="ARBA" id="ARBA00022475"/>
    </source>
</evidence>
<feature type="signal peptide" evidence="5">
    <location>
        <begin position="1"/>
        <end position="24"/>
    </location>
</feature>
<dbReference type="PANTHER" id="PTHR47737:SF1">
    <property type="entry name" value="GLYCINE BETAINE_PROLINE BETAINE TRANSPORT SYSTEM PERMEASE PROTEIN PROW"/>
    <property type="match status" value="1"/>
</dbReference>
<dbReference type="GO" id="GO:0005275">
    <property type="term" value="F:amine transmembrane transporter activity"/>
    <property type="evidence" value="ECO:0007669"/>
    <property type="project" value="TreeGrafter"/>
</dbReference>
<dbReference type="PANTHER" id="PTHR47737">
    <property type="entry name" value="GLYCINE BETAINE/PROLINE BETAINE TRANSPORT SYSTEM PERMEASE PROTEIN PROW"/>
    <property type="match status" value="1"/>
</dbReference>
<sequence length="294" mass="31781">MRFSKLLRTTTAAAAGLMLAGTMAACGGGDESGGSKELTIGYINWDEAVAASNLWKVILEDEGYEVELEELEPGLIFEGLSNGDIDFFLDGWLPTTHASYIEKYGDSLEQVGVWYDNASLSIAVPSYVEDVNSLADLADNADTFGGEIIGIEEGAGLTKATQEQVIPTYGLDGVMKLVTSSTPAMLEELDTAIANEEPIVVTLWHPHWAYANYDLKDLEDPEGTLGTAEEITTLAREGFGADFADVNAMLAKFKMDDQQLGELEELVLNQNPDDHIAGAEAWLEANPDFVDTLK</sequence>
<dbReference type="Gene3D" id="3.10.105.10">
    <property type="entry name" value="Dipeptide-binding Protein, Domain 3"/>
    <property type="match status" value="2"/>
</dbReference>
<dbReference type="GO" id="GO:0015226">
    <property type="term" value="F:carnitine transmembrane transporter activity"/>
    <property type="evidence" value="ECO:0007669"/>
    <property type="project" value="TreeGrafter"/>
</dbReference>
<feature type="chain" id="PRO_5022017279" evidence="5">
    <location>
        <begin position="25"/>
        <end position="294"/>
    </location>
</feature>
<keyword evidence="4" id="KW-0472">Membrane</keyword>
<dbReference type="CDD" id="cd13639">
    <property type="entry name" value="PBP2_OpuAC_like"/>
    <property type="match status" value="1"/>
</dbReference>
<proteinExistence type="predicted"/>
<evidence type="ECO:0000256" key="5">
    <source>
        <dbReference type="SAM" id="SignalP"/>
    </source>
</evidence>
<feature type="domain" description="ABC-type glycine betaine transport system substrate-binding" evidence="6">
    <location>
        <begin position="36"/>
        <end position="284"/>
    </location>
</feature>
<dbReference type="GO" id="GO:0043190">
    <property type="term" value="C:ATP-binding cassette (ABC) transporter complex"/>
    <property type="evidence" value="ECO:0007669"/>
    <property type="project" value="InterPro"/>
</dbReference>
<dbReference type="GO" id="GO:0015871">
    <property type="term" value="P:choline transport"/>
    <property type="evidence" value="ECO:0007669"/>
    <property type="project" value="TreeGrafter"/>
</dbReference>
<dbReference type="GO" id="GO:0031460">
    <property type="term" value="P:glycine betaine transport"/>
    <property type="evidence" value="ECO:0007669"/>
    <property type="project" value="TreeGrafter"/>
</dbReference>
<evidence type="ECO:0000259" key="6">
    <source>
        <dbReference type="Pfam" id="PF04069"/>
    </source>
</evidence>
<dbReference type="Gene3D" id="3.40.190.100">
    <property type="entry name" value="Glycine betaine-binding periplasmic protein, domain 2"/>
    <property type="match status" value="1"/>
</dbReference>
<protein>
    <submittedName>
        <fullName evidence="7">Glycine betaine/proline transport system substrate-binding protein</fullName>
    </submittedName>
</protein>
<dbReference type="EMBL" id="VLLL01000005">
    <property type="protein sequence ID" value="TWJ16390.1"/>
    <property type="molecule type" value="Genomic_DNA"/>
</dbReference>
<evidence type="ECO:0000313" key="7">
    <source>
        <dbReference type="EMBL" id="TWJ16390.1"/>
    </source>
</evidence>
<reference evidence="7 8" key="1">
    <citation type="journal article" date="2013" name="Stand. Genomic Sci.">
        <title>Genomic Encyclopedia of Type Strains, Phase I: The one thousand microbial genomes (KMG-I) project.</title>
        <authorList>
            <person name="Kyrpides N.C."/>
            <person name="Woyke T."/>
            <person name="Eisen J.A."/>
            <person name="Garrity G."/>
            <person name="Lilburn T.G."/>
            <person name="Beck B.J."/>
            <person name="Whitman W.B."/>
            <person name="Hugenholtz P."/>
            <person name="Klenk H.P."/>
        </authorList>
    </citation>
    <scope>NUCLEOTIDE SEQUENCE [LARGE SCALE GENOMIC DNA]</scope>
    <source>
        <strain evidence="7 8">DSM 45044</strain>
    </source>
</reference>
<dbReference type="RefSeq" id="WP_147136733.1">
    <property type="nucleotide sequence ID" value="NZ_BAABIJ010000001.1"/>
</dbReference>
<dbReference type="Pfam" id="PF04069">
    <property type="entry name" value="OpuAC"/>
    <property type="match status" value="1"/>
</dbReference>
<dbReference type="OrthoDB" id="9787902at2"/>